<evidence type="ECO:0000256" key="2">
    <source>
        <dbReference type="ARBA" id="ARBA00023027"/>
    </source>
</evidence>
<feature type="domain" description="Lactate/malate dehydrogenase C-terminal" evidence="3">
    <location>
        <begin position="8"/>
        <end position="66"/>
    </location>
</feature>
<evidence type="ECO:0000256" key="1">
    <source>
        <dbReference type="ARBA" id="ARBA00023002"/>
    </source>
</evidence>
<name>K1PUI6_MAGGI</name>
<accession>K1PUI6</accession>
<dbReference type="PANTHER" id="PTHR11540:SF16">
    <property type="entry name" value="MALATE DEHYDROGENASE, MITOCHONDRIAL"/>
    <property type="match status" value="1"/>
</dbReference>
<dbReference type="Pfam" id="PF02866">
    <property type="entry name" value="Ldh_1_C"/>
    <property type="match status" value="1"/>
</dbReference>
<dbReference type="AlphaFoldDB" id="K1PUI6"/>
<dbReference type="Gene3D" id="3.90.110.10">
    <property type="entry name" value="Lactate dehydrogenase/glycoside hydrolase, family 4, C-terminal"/>
    <property type="match status" value="2"/>
</dbReference>
<keyword evidence="1" id="KW-0560">Oxidoreductase</keyword>
<dbReference type="SUPFAM" id="SSF56327">
    <property type="entry name" value="LDH C-terminal domain-like"/>
    <property type="match status" value="1"/>
</dbReference>
<organism evidence="4">
    <name type="scientific">Magallana gigas</name>
    <name type="common">Pacific oyster</name>
    <name type="synonym">Crassostrea gigas</name>
    <dbReference type="NCBI Taxonomy" id="29159"/>
    <lineage>
        <taxon>Eukaryota</taxon>
        <taxon>Metazoa</taxon>
        <taxon>Spiralia</taxon>
        <taxon>Lophotrochozoa</taxon>
        <taxon>Mollusca</taxon>
        <taxon>Bivalvia</taxon>
        <taxon>Autobranchia</taxon>
        <taxon>Pteriomorphia</taxon>
        <taxon>Ostreida</taxon>
        <taxon>Ostreoidea</taxon>
        <taxon>Ostreidae</taxon>
        <taxon>Magallana</taxon>
    </lineage>
</organism>
<dbReference type="InterPro" id="IPR015955">
    <property type="entry name" value="Lactate_DH/Glyco_Ohase_4_C"/>
</dbReference>
<proteinExistence type="predicted"/>
<dbReference type="HOGENOM" id="CLU_2212466_0_0_1"/>
<dbReference type="GO" id="GO:0006099">
    <property type="term" value="P:tricarboxylic acid cycle"/>
    <property type="evidence" value="ECO:0007669"/>
    <property type="project" value="TreeGrafter"/>
</dbReference>
<dbReference type="EMBL" id="JH818292">
    <property type="protein sequence ID" value="EKC19980.1"/>
    <property type="molecule type" value="Genomic_DNA"/>
</dbReference>
<evidence type="ECO:0000313" key="4">
    <source>
        <dbReference type="EMBL" id="EKC19980.1"/>
    </source>
</evidence>
<dbReference type="PANTHER" id="PTHR11540">
    <property type="entry name" value="MALATE AND LACTATE DEHYDROGENASE"/>
    <property type="match status" value="1"/>
</dbReference>
<dbReference type="InterPro" id="IPR022383">
    <property type="entry name" value="Lactate/malate_DH_C"/>
</dbReference>
<dbReference type="GO" id="GO:0005739">
    <property type="term" value="C:mitochondrion"/>
    <property type="evidence" value="ECO:0007669"/>
    <property type="project" value="TreeGrafter"/>
</dbReference>
<keyword evidence="2" id="KW-0520">NAD</keyword>
<evidence type="ECO:0000259" key="3">
    <source>
        <dbReference type="Pfam" id="PF02866"/>
    </source>
</evidence>
<protein>
    <submittedName>
        <fullName evidence="4">Malate dehydrogenase, mitochondrial</fullName>
    </submittedName>
</protein>
<dbReference type="InParanoid" id="K1PUI6"/>
<dbReference type="GO" id="GO:0030060">
    <property type="term" value="F:L-malate dehydrogenase (NAD+) activity"/>
    <property type="evidence" value="ECO:0007669"/>
    <property type="project" value="TreeGrafter"/>
</dbReference>
<reference evidence="4" key="1">
    <citation type="journal article" date="2012" name="Nature">
        <title>The oyster genome reveals stress adaptation and complexity of shell formation.</title>
        <authorList>
            <person name="Zhang G."/>
            <person name="Fang X."/>
            <person name="Guo X."/>
            <person name="Li L."/>
            <person name="Luo R."/>
            <person name="Xu F."/>
            <person name="Yang P."/>
            <person name="Zhang L."/>
            <person name="Wang X."/>
            <person name="Qi H."/>
            <person name="Xiong Z."/>
            <person name="Que H."/>
            <person name="Xie Y."/>
            <person name="Holland P.W."/>
            <person name="Paps J."/>
            <person name="Zhu Y."/>
            <person name="Wu F."/>
            <person name="Chen Y."/>
            <person name="Wang J."/>
            <person name="Peng C."/>
            <person name="Meng J."/>
            <person name="Yang L."/>
            <person name="Liu J."/>
            <person name="Wen B."/>
            <person name="Zhang N."/>
            <person name="Huang Z."/>
            <person name="Zhu Q."/>
            <person name="Feng Y."/>
            <person name="Mount A."/>
            <person name="Hedgecock D."/>
            <person name="Xu Z."/>
            <person name="Liu Y."/>
            <person name="Domazet-Loso T."/>
            <person name="Du Y."/>
            <person name="Sun X."/>
            <person name="Zhang S."/>
            <person name="Liu B."/>
            <person name="Cheng P."/>
            <person name="Jiang X."/>
            <person name="Li J."/>
            <person name="Fan D."/>
            <person name="Wang W."/>
            <person name="Fu W."/>
            <person name="Wang T."/>
            <person name="Wang B."/>
            <person name="Zhang J."/>
            <person name="Peng Z."/>
            <person name="Li Y."/>
            <person name="Li N."/>
            <person name="Wang J."/>
            <person name="Chen M."/>
            <person name="He Y."/>
            <person name="Tan F."/>
            <person name="Song X."/>
            <person name="Zheng Q."/>
            <person name="Huang R."/>
            <person name="Yang H."/>
            <person name="Du X."/>
            <person name="Chen L."/>
            <person name="Yang M."/>
            <person name="Gaffney P.M."/>
            <person name="Wang S."/>
            <person name="Luo L."/>
            <person name="She Z."/>
            <person name="Ming Y."/>
            <person name="Huang W."/>
            <person name="Zhang S."/>
            <person name="Huang B."/>
            <person name="Zhang Y."/>
            <person name="Qu T."/>
            <person name="Ni P."/>
            <person name="Miao G."/>
            <person name="Wang J."/>
            <person name="Wang Q."/>
            <person name="Steinberg C.E."/>
            <person name="Wang H."/>
            <person name="Li N."/>
            <person name="Qian L."/>
            <person name="Zhang G."/>
            <person name="Li Y."/>
            <person name="Yang H."/>
            <person name="Liu X."/>
            <person name="Wang J."/>
            <person name="Yin Y."/>
            <person name="Wang J."/>
        </authorList>
    </citation>
    <scope>NUCLEOTIDE SEQUENCE [LARGE SCALE GENOMIC DNA]</scope>
    <source>
        <strain evidence="4">05x7-T-G4-1.051#20</strain>
    </source>
</reference>
<sequence>MKESCIRGLDVDKINVPVIGGHSGVTIIPLLSQATPAVSFPQEERKKLTERIQNAGTEVVEAKAGAKNGVEKNLGIPKTIEYEAQLIENAMPELQSNIKKGIEFMSK</sequence>
<gene>
    <name evidence="4" type="ORF">CGI_10007144</name>
</gene>